<dbReference type="InterPro" id="IPR035923">
    <property type="entry name" value="TT1751-like_sf"/>
</dbReference>
<keyword evidence="3" id="KW-1185">Reference proteome</keyword>
<dbReference type="Proteomes" id="UP000064201">
    <property type="component" value="Chromosome"/>
</dbReference>
<dbReference type="Pfam" id="PF03625">
    <property type="entry name" value="DUF302"/>
    <property type="match status" value="1"/>
</dbReference>
<proteinExistence type="predicted"/>
<evidence type="ECO:0000313" key="2">
    <source>
        <dbReference type="EMBL" id="AKJ95636.1"/>
    </source>
</evidence>
<gene>
    <name evidence="2" type="ORF">TVD_09815</name>
</gene>
<organism evidence="2 3">
    <name type="scientific">Thioalkalivibrio versutus</name>
    <dbReference type="NCBI Taxonomy" id="106634"/>
    <lineage>
        <taxon>Bacteria</taxon>
        <taxon>Pseudomonadati</taxon>
        <taxon>Pseudomonadota</taxon>
        <taxon>Gammaproteobacteria</taxon>
        <taxon>Chromatiales</taxon>
        <taxon>Ectothiorhodospiraceae</taxon>
        <taxon>Thioalkalivibrio</taxon>
    </lineage>
</organism>
<dbReference type="AlphaFoldDB" id="A0A0G3GA47"/>
<dbReference type="EMBL" id="CP011367">
    <property type="protein sequence ID" value="AKJ95636.1"/>
    <property type="molecule type" value="Genomic_DNA"/>
</dbReference>
<dbReference type="Gene3D" id="3.30.310.70">
    <property type="entry name" value="TT1751-like domain"/>
    <property type="match status" value="1"/>
</dbReference>
<reference evidence="2 3" key="1">
    <citation type="submission" date="2015-04" db="EMBL/GenBank/DDBJ databases">
        <title>Complete Sequence for the Genome of the Thioalkalivibrio versutus D301.</title>
        <authorList>
            <person name="Mu T."/>
            <person name="Zhou J."/>
            <person name="Xu X."/>
        </authorList>
    </citation>
    <scope>NUCLEOTIDE SEQUENCE [LARGE SCALE GENOMIC DNA]</scope>
    <source>
        <strain evidence="2 3">D301</strain>
    </source>
</reference>
<evidence type="ECO:0000313" key="3">
    <source>
        <dbReference type="Proteomes" id="UP000064201"/>
    </source>
</evidence>
<dbReference type="PATRIC" id="fig|106634.4.peg.2012"/>
<dbReference type="SUPFAM" id="SSF103247">
    <property type="entry name" value="TT1751-like"/>
    <property type="match status" value="1"/>
</dbReference>
<feature type="domain" description="DUF302" evidence="1">
    <location>
        <begin position="97"/>
        <end position="157"/>
    </location>
</feature>
<dbReference type="InterPro" id="IPR005180">
    <property type="entry name" value="DUF302"/>
</dbReference>
<evidence type="ECO:0000259" key="1">
    <source>
        <dbReference type="Pfam" id="PF03625"/>
    </source>
</evidence>
<dbReference type="KEGG" id="tvr:TVD_09815"/>
<protein>
    <recommendedName>
        <fullName evidence="1">DUF302 domain-containing protein</fullName>
    </recommendedName>
</protein>
<sequence length="195" mass="21658">MRFIRNALVVIGLLALIGVGYAIFAFEPYLGQVRSLDSQAPKVYSQMARTVLETGDAAEAMVYKRKVDAGLAVEEVEDILRLVANELNIRNVGELPMGEEVRSVTGEDFPFLKIYMFCDVAIAAQMVRHSPAMAAYLPCRIVLQEDAEGNLWLMTLDLEPMIHGGRPLPEDLREQAIFVKESLEEIIDRAAVGAF</sequence>
<dbReference type="CDD" id="cd14797">
    <property type="entry name" value="DUF302"/>
    <property type="match status" value="1"/>
</dbReference>
<dbReference type="RefSeq" id="WP_018168534.1">
    <property type="nucleotide sequence ID" value="NZ_CP011367.1"/>
</dbReference>
<dbReference type="STRING" id="106634.TVD_09815"/>
<accession>A0A0G3GA47</accession>
<dbReference type="OrthoDB" id="9783833at2"/>
<name>A0A0G3GA47_9GAMM</name>